<comment type="similarity">
    <text evidence="1 3">Belongs to the type-B carboxylesterase/lipase family.</text>
</comment>
<proteinExistence type="inferred from homology"/>
<dbReference type="SUPFAM" id="SSF53474">
    <property type="entry name" value="alpha/beta-Hydrolases"/>
    <property type="match status" value="1"/>
</dbReference>
<dbReference type="InterPro" id="IPR029058">
    <property type="entry name" value="AB_hydrolase_fold"/>
</dbReference>
<dbReference type="PROSITE" id="PS00122">
    <property type="entry name" value="CARBOXYLESTERASE_B_1"/>
    <property type="match status" value="1"/>
</dbReference>
<dbReference type="EC" id="3.1.1.-" evidence="3"/>
<dbReference type="Proteomes" id="UP000765509">
    <property type="component" value="Unassembled WGS sequence"/>
</dbReference>
<dbReference type="GO" id="GO:0016787">
    <property type="term" value="F:hydrolase activity"/>
    <property type="evidence" value="ECO:0007669"/>
    <property type="project" value="UniProtKB-KW"/>
</dbReference>
<feature type="chain" id="PRO_5040531301" description="Carboxylic ester hydrolase" evidence="3">
    <location>
        <begin position="21"/>
        <end position="521"/>
    </location>
</feature>
<evidence type="ECO:0000256" key="3">
    <source>
        <dbReference type="RuleBase" id="RU361235"/>
    </source>
</evidence>
<reference evidence="5" key="1">
    <citation type="submission" date="2021-03" db="EMBL/GenBank/DDBJ databases">
        <title>Draft genome sequence of rust myrtle Austropuccinia psidii MF-1, a brazilian biotype.</title>
        <authorList>
            <person name="Quecine M.C."/>
            <person name="Pachon D.M.R."/>
            <person name="Bonatelli M.L."/>
            <person name="Correr F.H."/>
            <person name="Franceschini L.M."/>
            <person name="Leite T.F."/>
            <person name="Margarido G.R.A."/>
            <person name="Almeida C.A."/>
            <person name="Ferrarezi J.A."/>
            <person name="Labate C.A."/>
        </authorList>
    </citation>
    <scope>NUCLEOTIDE SEQUENCE</scope>
    <source>
        <strain evidence="5">MF-1</strain>
    </source>
</reference>
<dbReference type="InterPro" id="IPR019826">
    <property type="entry name" value="Carboxylesterase_B_AS"/>
</dbReference>
<comment type="caution">
    <text evidence="5">The sequence shown here is derived from an EMBL/GenBank/DDBJ whole genome shotgun (WGS) entry which is preliminary data.</text>
</comment>
<dbReference type="Gene3D" id="3.40.50.1820">
    <property type="entry name" value="alpha/beta hydrolase"/>
    <property type="match status" value="1"/>
</dbReference>
<dbReference type="EMBL" id="AVOT02015645">
    <property type="protein sequence ID" value="MBW0500116.1"/>
    <property type="molecule type" value="Genomic_DNA"/>
</dbReference>
<dbReference type="InterPro" id="IPR050309">
    <property type="entry name" value="Type-B_Carboxylest/Lipase"/>
</dbReference>
<sequence length="521" mass="57344">MLGFSTGLVALLSFSCVVLSLTTADFLPSRVTVTLDYGSFIGKVGRKSRLEHFYGIPFAEPPIGKLRFANPIKPTQQYWKRDCTRRTPACPQQTFGGNTSIAPYQGWLNGQSLNPLANIRAYGPGQEDCLTLDIVRPKGTTSSSRLPVMFFIFPGGFNYGASWQTSPRSIVHKSMSMGLPVIHVVGNHRLNAFGFLAGKEVHKAGVSNLGLKDQRLSLEWVKNYISEFGGDPNKVTIYGDSSGAISVSHHILAYQGQHNNLFRAAICQSGTALPVQKISEGAGQKAFDYIAQNAGGCGNSKDKLNCLRKAPFKEILDTLNHFPGTFSFGAFPPTFAPVVDGDFVSESMQHALKAGRFAKVPVITGDTLDEGTLLALATLPLRNEDELRKFLSDRLVKPHPHVDNILKLWPSNPEAGSPFASGSKYALTPVYKQYSAIFGDICFQSLRRLFLRHTSNSMPTWSYLDQAWKDLPILGAFHSSEIPALFGLVPGNRKEDYQTRWIAFANNLDPNYPGLPRWHDA</sequence>
<feature type="domain" description="Carboxylesterase type B" evidence="4">
    <location>
        <begin position="32"/>
        <end position="519"/>
    </location>
</feature>
<dbReference type="Pfam" id="PF00135">
    <property type="entry name" value="COesterase"/>
    <property type="match status" value="1"/>
</dbReference>
<organism evidence="5 6">
    <name type="scientific">Austropuccinia psidii MF-1</name>
    <dbReference type="NCBI Taxonomy" id="1389203"/>
    <lineage>
        <taxon>Eukaryota</taxon>
        <taxon>Fungi</taxon>
        <taxon>Dikarya</taxon>
        <taxon>Basidiomycota</taxon>
        <taxon>Pucciniomycotina</taxon>
        <taxon>Pucciniomycetes</taxon>
        <taxon>Pucciniales</taxon>
        <taxon>Sphaerophragmiaceae</taxon>
        <taxon>Austropuccinia</taxon>
    </lineage>
</organism>
<dbReference type="PROSITE" id="PS00941">
    <property type="entry name" value="CARBOXYLESTERASE_B_2"/>
    <property type="match status" value="1"/>
</dbReference>
<keyword evidence="6" id="KW-1185">Reference proteome</keyword>
<name>A0A9Q3DAB6_9BASI</name>
<protein>
    <recommendedName>
        <fullName evidence="3">Carboxylic ester hydrolase</fullName>
        <ecNumber evidence="3">3.1.1.-</ecNumber>
    </recommendedName>
</protein>
<dbReference type="InterPro" id="IPR002018">
    <property type="entry name" value="CarbesteraseB"/>
</dbReference>
<feature type="signal peptide" evidence="3">
    <location>
        <begin position="1"/>
        <end position="20"/>
    </location>
</feature>
<evidence type="ECO:0000256" key="2">
    <source>
        <dbReference type="ARBA" id="ARBA00022801"/>
    </source>
</evidence>
<gene>
    <name evidence="5" type="ORF">O181_039831</name>
</gene>
<keyword evidence="2 3" id="KW-0378">Hydrolase</keyword>
<dbReference type="PANTHER" id="PTHR11559">
    <property type="entry name" value="CARBOXYLESTERASE"/>
    <property type="match status" value="1"/>
</dbReference>
<evidence type="ECO:0000256" key="1">
    <source>
        <dbReference type="ARBA" id="ARBA00005964"/>
    </source>
</evidence>
<evidence type="ECO:0000259" key="4">
    <source>
        <dbReference type="Pfam" id="PF00135"/>
    </source>
</evidence>
<evidence type="ECO:0000313" key="5">
    <source>
        <dbReference type="EMBL" id="MBW0500116.1"/>
    </source>
</evidence>
<evidence type="ECO:0000313" key="6">
    <source>
        <dbReference type="Proteomes" id="UP000765509"/>
    </source>
</evidence>
<dbReference type="OrthoDB" id="408631at2759"/>
<accession>A0A9Q3DAB6</accession>
<dbReference type="InterPro" id="IPR019819">
    <property type="entry name" value="Carboxylesterase_B_CS"/>
</dbReference>
<keyword evidence="3" id="KW-0732">Signal</keyword>
<dbReference type="AlphaFoldDB" id="A0A9Q3DAB6"/>